<evidence type="ECO:0000313" key="8">
    <source>
        <dbReference type="Proteomes" id="UP000694404"/>
    </source>
</evidence>
<dbReference type="AlphaFoldDB" id="A0A8C0G0U4"/>
<dbReference type="InterPro" id="IPR003409">
    <property type="entry name" value="MORN"/>
</dbReference>
<evidence type="ECO:0000256" key="5">
    <source>
        <dbReference type="ARBA" id="ARBA00023069"/>
    </source>
</evidence>
<keyword evidence="5" id="KW-0969">Cilium</keyword>
<keyword evidence="6" id="KW-0966">Cell projection</keyword>
<reference evidence="7" key="1">
    <citation type="submission" date="2025-08" db="UniProtKB">
        <authorList>
            <consortium name="Ensembl"/>
        </authorList>
    </citation>
    <scope>IDENTIFICATION</scope>
</reference>
<evidence type="ECO:0000256" key="6">
    <source>
        <dbReference type="ARBA" id="ARBA00023273"/>
    </source>
</evidence>
<dbReference type="SUPFAM" id="SSF82185">
    <property type="entry name" value="Histone H3 K4-specific methyltransferase SET7/9 N-terminal domain"/>
    <property type="match status" value="1"/>
</dbReference>
<evidence type="ECO:0000256" key="4">
    <source>
        <dbReference type="ARBA" id="ARBA00022846"/>
    </source>
</evidence>
<dbReference type="PANTHER" id="PTHR46437">
    <property type="entry name" value="MORN REPEAT-CONTAINING PROTEIN 5"/>
    <property type="match status" value="1"/>
</dbReference>
<proteinExistence type="predicted"/>
<keyword evidence="4" id="KW-0282">Flagellum</keyword>
<protein>
    <recommendedName>
        <fullName evidence="2">MORN repeat-containing protein 5</fullName>
    </recommendedName>
</protein>
<evidence type="ECO:0000256" key="3">
    <source>
        <dbReference type="ARBA" id="ARBA00022737"/>
    </source>
</evidence>
<accession>A0A8C0G0U4</accession>
<organism evidence="7 8">
    <name type="scientific">Chelonoidis abingdonii</name>
    <name type="common">Abingdon island giant tortoise</name>
    <name type="synonym">Testudo abingdonii</name>
    <dbReference type="NCBI Taxonomy" id="106734"/>
    <lineage>
        <taxon>Eukaryota</taxon>
        <taxon>Metazoa</taxon>
        <taxon>Chordata</taxon>
        <taxon>Craniata</taxon>
        <taxon>Vertebrata</taxon>
        <taxon>Euteleostomi</taxon>
        <taxon>Archelosauria</taxon>
        <taxon>Testudinata</taxon>
        <taxon>Testudines</taxon>
        <taxon>Cryptodira</taxon>
        <taxon>Durocryptodira</taxon>
        <taxon>Testudinoidea</taxon>
        <taxon>Testudinidae</taxon>
        <taxon>Chelonoidis</taxon>
    </lineage>
</organism>
<dbReference type="GO" id="GO:0031514">
    <property type="term" value="C:motile cilium"/>
    <property type="evidence" value="ECO:0007669"/>
    <property type="project" value="UniProtKB-SubCell"/>
</dbReference>
<name>A0A8C0G0U4_CHEAB</name>
<evidence type="ECO:0000256" key="2">
    <source>
        <dbReference type="ARBA" id="ARBA00016322"/>
    </source>
</evidence>
<evidence type="ECO:0000256" key="1">
    <source>
        <dbReference type="ARBA" id="ARBA00004230"/>
    </source>
</evidence>
<dbReference type="SMART" id="SM00698">
    <property type="entry name" value="MORN"/>
    <property type="match status" value="2"/>
</dbReference>
<dbReference type="Gene3D" id="2.20.110.10">
    <property type="entry name" value="Histone H3 K4-specific methyltransferase SET7/9 N-terminal domain"/>
    <property type="match status" value="1"/>
</dbReference>
<evidence type="ECO:0000313" key="7">
    <source>
        <dbReference type="Ensembl" id="ENSCABP00000002123.1"/>
    </source>
</evidence>
<keyword evidence="3" id="KW-0677">Repeat</keyword>
<dbReference type="Ensembl" id="ENSCABT00000002293.1">
    <property type="protein sequence ID" value="ENSCABP00000002123.1"/>
    <property type="gene ID" value="ENSCABG00000001674.1"/>
</dbReference>
<reference evidence="7" key="2">
    <citation type="submission" date="2025-09" db="UniProtKB">
        <authorList>
            <consortium name="Ensembl"/>
        </authorList>
    </citation>
    <scope>IDENTIFICATION</scope>
</reference>
<dbReference type="GeneTree" id="ENSGT00940000172900"/>
<keyword evidence="8" id="KW-1185">Reference proteome</keyword>
<dbReference type="PANTHER" id="PTHR46437:SF1">
    <property type="entry name" value="MORN REPEAT-CONTAINING PROTEIN 5"/>
    <property type="match status" value="1"/>
</dbReference>
<dbReference type="Pfam" id="PF02493">
    <property type="entry name" value="MORN"/>
    <property type="match status" value="2"/>
</dbReference>
<comment type="subcellular location">
    <subcellularLocation>
        <location evidence="1">Cell projection</location>
        <location evidence="1">Cilium</location>
        <location evidence="1">Flagellum</location>
    </subcellularLocation>
</comment>
<dbReference type="InterPro" id="IPR042814">
    <property type="entry name" value="Morn5"/>
</dbReference>
<dbReference type="Proteomes" id="UP000694404">
    <property type="component" value="Unplaced"/>
</dbReference>
<sequence length="97" mass="11123">MEVTGSTYFGDYVHGRIEGKGRYTLPTETKYNGTMKDGMFHGKGTLYFPNRSKYIGIWDCGISKEVLYHYPRVLNRGYKSGVLFCSLNSCIFRTSRV</sequence>